<dbReference type="GO" id="GO:0000160">
    <property type="term" value="P:phosphorelay signal transduction system"/>
    <property type="evidence" value="ECO:0007669"/>
    <property type="project" value="InterPro"/>
</dbReference>
<evidence type="ECO:0000256" key="2">
    <source>
        <dbReference type="ARBA" id="ARBA00023125"/>
    </source>
</evidence>
<dbReference type="STRING" id="889378.Spiaf_0272"/>
<keyword evidence="2 7" id="KW-0238">DNA-binding</keyword>
<dbReference type="RefSeq" id="WP_014454378.1">
    <property type="nucleotide sequence ID" value="NC_017098.1"/>
</dbReference>
<dbReference type="SMART" id="SM00342">
    <property type="entry name" value="HTH_ARAC"/>
    <property type="match status" value="1"/>
</dbReference>
<dbReference type="PATRIC" id="fig|889378.3.peg.278"/>
<keyword evidence="4" id="KW-0597">Phosphoprotein</keyword>
<dbReference type="AlphaFoldDB" id="H9UFT7"/>
<evidence type="ECO:0000259" key="6">
    <source>
        <dbReference type="PROSITE" id="PS50110"/>
    </source>
</evidence>
<evidence type="ECO:0000313" key="7">
    <source>
        <dbReference type="EMBL" id="AFG36380.1"/>
    </source>
</evidence>
<dbReference type="HOGENOM" id="CLU_000445_5_0_12"/>
<evidence type="ECO:0000256" key="1">
    <source>
        <dbReference type="ARBA" id="ARBA00023015"/>
    </source>
</evidence>
<sequence length="499" mass="54837">MSRRIYVIDDELPVLEGVTHIVETAFPEGEICGSSRSGITALQQIDQDPPDILLVDIHLPGISGLEIVNDVRRRHPGVLCIIISAYEQFSIAKEALDFGVFAYIVKPVTKRRLLQVLQGACDELDRGDRLHAADLAGKALRQSVDGLLELQLVPRLFSGVWRPDAECWDQWLTALRGVRPDFFPAVVAAYVECTSPGCGTRIAAALRYKLPCWTGVTDGGAVGVLVSGEQDGVASSLREAVREAMYISGTGFAAEPVLRCSEPVPLERIWAVLPGVLPARPETAAMVPAAEALRASMQQLWGIVRSLEKTALDSWEQEALPRLELLLQHDHDFAVDLLLEPVFAAYQPPQLPPPSVTSLRHQGSAREMLRVLITLVQRAAAPGGYRGVSRSLQEALEYLRLRYHEQVSLESAAAAAGVSAAHLSRLFRQELQLSFSDYLTSLRMERAQQLLSDTNRSIKEVGHQVGYQDANYFSRVFKRWVGVTPREYAGSSGQGGEDV</sequence>
<evidence type="ECO:0000313" key="8">
    <source>
        <dbReference type="Proteomes" id="UP000007383"/>
    </source>
</evidence>
<dbReference type="SUPFAM" id="SSF46689">
    <property type="entry name" value="Homeodomain-like"/>
    <property type="match status" value="2"/>
</dbReference>
<dbReference type="PROSITE" id="PS50110">
    <property type="entry name" value="RESPONSE_REGULATORY"/>
    <property type="match status" value="1"/>
</dbReference>
<dbReference type="PANTHER" id="PTHR43280">
    <property type="entry name" value="ARAC-FAMILY TRANSCRIPTIONAL REGULATOR"/>
    <property type="match status" value="1"/>
</dbReference>
<dbReference type="Proteomes" id="UP000007383">
    <property type="component" value="Chromosome"/>
</dbReference>
<dbReference type="InterPro" id="IPR018060">
    <property type="entry name" value="HTH_AraC"/>
</dbReference>
<accession>H9UFT7</accession>
<protein>
    <submittedName>
        <fullName evidence="7">Response regulator containing CheY-like receiver domain and AraC-type DNA-binding domain</fullName>
    </submittedName>
</protein>
<evidence type="ECO:0000256" key="4">
    <source>
        <dbReference type="PROSITE-ProRule" id="PRU00169"/>
    </source>
</evidence>
<dbReference type="Gene3D" id="1.10.10.60">
    <property type="entry name" value="Homeodomain-like"/>
    <property type="match status" value="2"/>
</dbReference>
<reference evidence="8" key="1">
    <citation type="journal article" date="2013" name="Stand. Genomic Sci.">
        <title>Complete genome sequence of the halophilic bacterium Spirochaeta africana type strain (Z-7692(T)) from the alkaline Lake Magadi in the East African Rift.</title>
        <authorList>
            <person name="Liolos K."/>
            <person name="Abt B."/>
            <person name="Scheuner C."/>
            <person name="Teshima H."/>
            <person name="Held B."/>
            <person name="Lapidus A."/>
            <person name="Nolan M."/>
            <person name="Lucas S."/>
            <person name="Deshpande S."/>
            <person name="Cheng J.F."/>
            <person name="Tapia R."/>
            <person name="Goodwin L.A."/>
            <person name="Pitluck S."/>
            <person name="Pagani I."/>
            <person name="Ivanova N."/>
            <person name="Mavromatis K."/>
            <person name="Mikhailova N."/>
            <person name="Huntemann M."/>
            <person name="Pati A."/>
            <person name="Chen A."/>
            <person name="Palaniappan K."/>
            <person name="Land M."/>
            <person name="Rohde M."/>
            <person name="Tindall B.J."/>
            <person name="Detter J.C."/>
            <person name="Goker M."/>
            <person name="Bristow J."/>
            <person name="Eisen J.A."/>
            <person name="Markowitz V."/>
            <person name="Hugenholtz P."/>
            <person name="Woyke T."/>
            <person name="Klenk H.P."/>
            <person name="Kyrpides N.C."/>
        </authorList>
    </citation>
    <scope>NUCLEOTIDE SEQUENCE</scope>
    <source>
        <strain evidence="8">ATCC 700263 / DSM 8902 / Z-7692</strain>
    </source>
</reference>
<dbReference type="PANTHER" id="PTHR43280:SF10">
    <property type="entry name" value="REGULATORY PROTEIN POCR"/>
    <property type="match status" value="1"/>
</dbReference>
<dbReference type="Pfam" id="PF00072">
    <property type="entry name" value="Response_reg"/>
    <property type="match status" value="1"/>
</dbReference>
<dbReference type="InterPro" id="IPR011006">
    <property type="entry name" value="CheY-like_superfamily"/>
</dbReference>
<dbReference type="SUPFAM" id="SSF52172">
    <property type="entry name" value="CheY-like"/>
    <property type="match status" value="1"/>
</dbReference>
<dbReference type="PRINTS" id="PR00032">
    <property type="entry name" value="HTHARAC"/>
</dbReference>
<dbReference type="eggNOG" id="COG2207">
    <property type="taxonomic scope" value="Bacteria"/>
</dbReference>
<dbReference type="InterPro" id="IPR020449">
    <property type="entry name" value="Tscrpt_reg_AraC-type_HTH"/>
</dbReference>
<name>H9UFT7_SPIAZ</name>
<dbReference type="GO" id="GO:0003700">
    <property type="term" value="F:DNA-binding transcription factor activity"/>
    <property type="evidence" value="ECO:0007669"/>
    <property type="project" value="InterPro"/>
</dbReference>
<gene>
    <name evidence="7" type="ordered locus">Spiaf_0272</name>
</gene>
<dbReference type="Pfam" id="PF12833">
    <property type="entry name" value="HTH_18"/>
    <property type="match status" value="1"/>
</dbReference>
<dbReference type="SMART" id="SM00448">
    <property type="entry name" value="REC"/>
    <property type="match status" value="1"/>
</dbReference>
<dbReference type="CDD" id="cd17536">
    <property type="entry name" value="REC_YesN-like"/>
    <property type="match status" value="1"/>
</dbReference>
<dbReference type="PROSITE" id="PS01124">
    <property type="entry name" value="HTH_ARAC_FAMILY_2"/>
    <property type="match status" value="1"/>
</dbReference>
<organism evidence="7 8">
    <name type="scientific">Spirochaeta africana (strain ATCC 700263 / DSM 8902 / Z-7692)</name>
    <dbReference type="NCBI Taxonomy" id="889378"/>
    <lineage>
        <taxon>Bacteria</taxon>
        <taxon>Pseudomonadati</taxon>
        <taxon>Spirochaetota</taxon>
        <taxon>Spirochaetia</taxon>
        <taxon>Spirochaetales</taxon>
        <taxon>Spirochaetaceae</taxon>
        <taxon>Spirochaeta</taxon>
    </lineage>
</organism>
<dbReference type="PROSITE" id="PS00041">
    <property type="entry name" value="HTH_ARAC_FAMILY_1"/>
    <property type="match status" value="1"/>
</dbReference>
<feature type="domain" description="HTH araC/xylS-type" evidence="5">
    <location>
        <begin position="393"/>
        <end position="491"/>
    </location>
</feature>
<proteinExistence type="predicted"/>
<keyword evidence="3" id="KW-0804">Transcription</keyword>
<dbReference type="InterPro" id="IPR001789">
    <property type="entry name" value="Sig_transdc_resp-reg_receiver"/>
</dbReference>
<feature type="modified residue" description="4-aspartylphosphate" evidence="4">
    <location>
        <position position="56"/>
    </location>
</feature>
<dbReference type="EMBL" id="CP003282">
    <property type="protein sequence ID" value="AFG36380.1"/>
    <property type="molecule type" value="Genomic_DNA"/>
</dbReference>
<keyword evidence="8" id="KW-1185">Reference proteome</keyword>
<dbReference type="InterPro" id="IPR018062">
    <property type="entry name" value="HTH_AraC-typ_CS"/>
</dbReference>
<dbReference type="Gene3D" id="3.40.50.2300">
    <property type="match status" value="1"/>
</dbReference>
<keyword evidence="1" id="KW-0805">Transcription regulation</keyword>
<evidence type="ECO:0000256" key="3">
    <source>
        <dbReference type="ARBA" id="ARBA00023163"/>
    </source>
</evidence>
<evidence type="ECO:0000259" key="5">
    <source>
        <dbReference type="PROSITE" id="PS01124"/>
    </source>
</evidence>
<dbReference type="KEGG" id="sfc:Spiaf_0272"/>
<dbReference type="InterPro" id="IPR009057">
    <property type="entry name" value="Homeodomain-like_sf"/>
</dbReference>
<dbReference type="eggNOG" id="COG4753">
    <property type="taxonomic scope" value="Bacteria"/>
</dbReference>
<feature type="domain" description="Response regulatory" evidence="6">
    <location>
        <begin position="4"/>
        <end position="121"/>
    </location>
</feature>
<dbReference type="GO" id="GO:0043565">
    <property type="term" value="F:sequence-specific DNA binding"/>
    <property type="evidence" value="ECO:0007669"/>
    <property type="project" value="InterPro"/>
</dbReference>